<keyword evidence="4" id="KW-1185">Reference proteome</keyword>
<evidence type="ECO:0000313" key="2">
    <source>
        <dbReference type="EMBL" id="SCY41718.1"/>
    </source>
</evidence>
<evidence type="ECO:0000313" key="4">
    <source>
        <dbReference type="Proteomes" id="UP000182998"/>
    </source>
</evidence>
<reference evidence="1" key="2">
    <citation type="submission" date="2014-09" db="EMBL/GenBank/DDBJ databases">
        <authorList>
            <person name="GOMEZ-VALERO Laura"/>
        </authorList>
    </citation>
    <scope>NUCLEOTIDE SEQUENCE</scope>
    <source>
        <strain evidence="1">ATCC33218</strain>
    </source>
</reference>
<evidence type="ECO:0000313" key="1">
    <source>
        <dbReference type="EMBL" id="CEG61463.1"/>
    </source>
</evidence>
<organism evidence="1 3">
    <name type="scientific">Legionella micdadei</name>
    <name type="common">Tatlockia micdadei</name>
    <dbReference type="NCBI Taxonomy" id="451"/>
    <lineage>
        <taxon>Bacteria</taxon>
        <taxon>Pseudomonadati</taxon>
        <taxon>Pseudomonadota</taxon>
        <taxon>Gammaproteobacteria</taxon>
        <taxon>Legionellales</taxon>
        <taxon>Legionellaceae</taxon>
        <taxon>Legionella</taxon>
    </lineage>
</organism>
<reference evidence="3" key="1">
    <citation type="submission" date="2014-09" db="EMBL/GenBank/DDBJ databases">
        <authorList>
            <person name="Gomez-Valero L."/>
        </authorList>
    </citation>
    <scope>NUCLEOTIDE SEQUENCE [LARGE SCALE GENOMIC DNA]</scope>
    <source>
        <strain evidence="3">ATCC33218</strain>
    </source>
</reference>
<dbReference type="OrthoDB" id="2680392at2"/>
<dbReference type="EMBL" id="LN614830">
    <property type="protein sequence ID" value="CEG61463.1"/>
    <property type="molecule type" value="Genomic_DNA"/>
</dbReference>
<evidence type="ECO:0000313" key="3">
    <source>
        <dbReference type="Proteomes" id="UP000032414"/>
    </source>
</evidence>
<dbReference type="EMBL" id="FMVN01000007">
    <property type="protein sequence ID" value="SCY41718.1"/>
    <property type="molecule type" value="Genomic_DNA"/>
</dbReference>
<sequence>MNVDKWDKCFKHFLDLRRSLKSYGLPTRIEFHSREFFLNKNPYTRLSLSNHIRIKIIEQFVRAISDLESLNVQSLNVAIIKDRIDGKYDVLEKAFTYGLTRIDTNLYYDQQKNETDRFYKYGKFLLLLDDGTYIRQEKYAENYIDTIMYLIKAVSNPDRSSLSLLLMIHFLKIHNLVISFKQQT</sequence>
<proteinExistence type="predicted"/>
<accession>A0A098GG71</accession>
<name>A0A098GG71_LEGMI</name>
<gene>
    <name evidence="1" type="ORF">LMI_2187</name>
    <name evidence="2" type="ORF">SAMN02982997_01672</name>
</gene>
<dbReference type="HOGENOM" id="CLU_1467525_0_0_6"/>
<dbReference type="AlphaFoldDB" id="A0A098GG71"/>
<reference evidence="2 4" key="3">
    <citation type="submission" date="2016-10" db="EMBL/GenBank/DDBJ databases">
        <authorList>
            <person name="Varghese N."/>
            <person name="Submissions S."/>
        </authorList>
    </citation>
    <scope>NUCLEOTIDE SEQUENCE [LARGE SCALE GENOMIC DNA]</scope>
    <source>
        <strain evidence="2 4">ATCC 33218</strain>
    </source>
</reference>
<protein>
    <submittedName>
        <fullName evidence="1">Uncharacterized protein</fullName>
    </submittedName>
</protein>
<dbReference type="KEGG" id="tmc:LMI_2187"/>
<dbReference type="Proteomes" id="UP000032414">
    <property type="component" value="Chromosome I"/>
</dbReference>
<dbReference type="Proteomes" id="UP000182998">
    <property type="component" value="Unassembled WGS sequence"/>
</dbReference>
<dbReference type="PATRIC" id="fig|451.8.peg.1286"/>